<organism evidence="6 7">
    <name type="scientific">Silvanigrella paludirubra</name>
    <dbReference type="NCBI Taxonomy" id="2499159"/>
    <lineage>
        <taxon>Bacteria</taxon>
        <taxon>Pseudomonadati</taxon>
        <taxon>Bdellovibrionota</taxon>
        <taxon>Oligoflexia</taxon>
        <taxon>Silvanigrellales</taxon>
        <taxon>Silvanigrellaceae</taxon>
        <taxon>Silvanigrella</taxon>
    </lineage>
</organism>
<evidence type="ECO:0000256" key="1">
    <source>
        <dbReference type="ARBA" id="ARBA00001947"/>
    </source>
</evidence>
<dbReference type="GO" id="GO:0016788">
    <property type="term" value="F:hydrolase activity, acting on ester bonds"/>
    <property type="evidence" value="ECO:0007669"/>
    <property type="project" value="InterPro"/>
</dbReference>
<keyword evidence="7" id="KW-1185">Reference proteome</keyword>
<dbReference type="AlphaFoldDB" id="A0A6N6VXU1"/>
<keyword evidence="3" id="KW-0378">Hydrolase</keyword>
<keyword evidence="4" id="KW-0862">Zinc</keyword>
<evidence type="ECO:0000259" key="5">
    <source>
        <dbReference type="Pfam" id="PF24827"/>
    </source>
</evidence>
<evidence type="ECO:0000256" key="4">
    <source>
        <dbReference type="ARBA" id="ARBA00022833"/>
    </source>
</evidence>
<feature type="domain" description="Succinylglutamate desuccinylase/Aspartoacylase catalytic" evidence="5">
    <location>
        <begin position="37"/>
        <end position="202"/>
    </location>
</feature>
<evidence type="ECO:0000313" key="6">
    <source>
        <dbReference type="EMBL" id="KAB8040954.1"/>
    </source>
</evidence>
<dbReference type="SUPFAM" id="SSF53187">
    <property type="entry name" value="Zn-dependent exopeptidases"/>
    <property type="match status" value="1"/>
</dbReference>
<dbReference type="InterPro" id="IPR055438">
    <property type="entry name" value="AstE_AspA_cat"/>
</dbReference>
<dbReference type="PANTHER" id="PTHR15162">
    <property type="entry name" value="ASPARTOACYLASE"/>
    <property type="match status" value="1"/>
</dbReference>
<reference evidence="6 7" key="1">
    <citation type="submission" date="2019-10" db="EMBL/GenBank/DDBJ databases">
        <title>New species of Slilvanegrellaceae.</title>
        <authorList>
            <person name="Pitt A."/>
            <person name="Hahn M.W."/>
        </authorList>
    </citation>
    <scope>NUCLEOTIDE SEQUENCE [LARGE SCALE GENOMIC DNA]</scope>
    <source>
        <strain evidence="6 7">SP-Ram-0.45-NSY-1</strain>
    </source>
</reference>
<evidence type="ECO:0000313" key="7">
    <source>
        <dbReference type="Proteomes" id="UP000437748"/>
    </source>
</evidence>
<gene>
    <name evidence="6" type="ORF">GCL60_03200</name>
</gene>
<evidence type="ECO:0000256" key="2">
    <source>
        <dbReference type="ARBA" id="ARBA00022723"/>
    </source>
</evidence>
<proteinExistence type="predicted"/>
<name>A0A6N6VXU1_9BACT</name>
<dbReference type="RefSeq" id="WP_153418477.1">
    <property type="nucleotide sequence ID" value="NZ_WFLM01000001.1"/>
</dbReference>
<dbReference type="Proteomes" id="UP000437748">
    <property type="component" value="Unassembled WGS sequence"/>
</dbReference>
<evidence type="ECO:0000256" key="3">
    <source>
        <dbReference type="ARBA" id="ARBA00022801"/>
    </source>
</evidence>
<comment type="cofactor">
    <cofactor evidence="1">
        <name>Zn(2+)</name>
        <dbReference type="ChEBI" id="CHEBI:29105"/>
    </cofactor>
</comment>
<keyword evidence="2" id="KW-0479">Metal-binding</keyword>
<dbReference type="PANTHER" id="PTHR15162:SF7">
    <property type="entry name" value="SUCCINYLGLUTAMATE DESUCCINYLASE"/>
    <property type="match status" value="1"/>
</dbReference>
<protein>
    <recommendedName>
        <fullName evidence="5">Succinylglutamate desuccinylase/Aspartoacylase catalytic domain-containing protein</fullName>
    </recommendedName>
</protein>
<sequence>MLTDLIRQFENHEKKHPGNIPDSVFFDFGNHDGHISISSIIHGNEVGSLPAILKLIDHLITKKINYEGKISFILGNKKASFENKRYLQDDLNRSFGKNLDYKNSIEKQRAFEIKKILDISDVFIDFHQTTMPCKEPFYIFAMHQESYLWARAIGNSKYFVTRKSNKPYSQEGMCSDEYMRSLNKPGITLELGEQGFHKNSEIVCYRAIKKALYVMDEIFLKKKSLNTLAKKNQDFQFLAIKHKEMFANDKMKLVNSLFNLQKIEKNKIMGTLENGKYFYSPMEGYVLFPQYPKRNEKEFVIDPLPPYIYTLAIEIKKF</sequence>
<dbReference type="GO" id="GO:0005829">
    <property type="term" value="C:cytosol"/>
    <property type="evidence" value="ECO:0007669"/>
    <property type="project" value="TreeGrafter"/>
</dbReference>
<dbReference type="Pfam" id="PF24827">
    <property type="entry name" value="AstE_AspA_cat"/>
    <property type="match status" value="1"/>
</dbReference>
<dbReference type="InterPro" id="IPR050178">
    <property type="entry name" value="AspA/AstE_fam"/>
</dbReference>
<dbReference type="OrthoDB" id="9782876at2"/>
<dbReference type="EMBL" id="WFLM01000001">
    <property type="protein sequence ID" value="KAB8040954.1"/>
    <property type="molecule type" value="Genomic_DNA"/>
</dbReference>
<dbReference type="GO" id="GO:0046872">
    <property type="term" value="F:metal ion binding"/>
    <property type="evidence" value="ECO:0007669"/>
    <property type="project" value="UniProtKB-KW"/>
</dbReference>
<dbReference type="Gene3D" id="3.40.630.10">
    <property type="entry name" value="Zn peptidases"/>
    <property type="match status" value="1"/>
</dbReference>
<accession>A0A6N6VXU1</accession>
<comment type="caution">
    <text evidence="6">The sequence shown here is derived from an EMBL/GenBank/DDBJ whole genome shotgun (WGS) entry which is preliminary data.</text>
</comment>